<feature type="region of interest" description="Disordered" evidence="1">
    <location>
        <begin position="60"/>
        <end position="83"/>
    </location>
</feature>
<dbReference type="GeneID" id="106169449"/>
<evidence type="ECO:0000313" key="3">
    <source>
        <dbReference type="RefSeq" id="XP_023933634.1"/>
    </source>
</evidence>
<accession>A0A2R2MTN6</accession>
<organism evidence="2 4">
    <name type="scientific">Lingula anatina</name>
    <name type="common">Brachiopod</name>
    <name type="synonym">Lingula unguis</name>
    <dbReference type="NCBI Taxonomy" id="7574"/>
    <lineage>
        <taxon>Eukaryota</taxon>
        <taxon>Metazoa</taxon>
        <taxon>Spiralia</taxon>
        <taxon>Lophotrochozoa</taxon>
        <taxon>Brachiopoda</taxon>
        <taxon>Linguliformea</taxon>
        <taxon>Lingulata</taxon>
        <taxon>Lingulida</taxon>
        <taxon>Linguloidea</taxon>
        <taxon>Lingulidae</taxon>
        <taxon>Lingula</taxon>
    </lineage>
</organism>
<dbReference type="InterPro" id="IPR029234">
    <property type="entry name" value="CIMIP4"/>
</dbReference>
<feature type="region of interest" description="Disordered" evidence="1">
    <location>
        <begin position="1"/>
        <end position="35"/>
    </location>
</feature>
<feature type="region of interest" description="Disordered" evidence="1">
    <location>
        <begin position="373"/>
        <end position="435"/>
    </location>
</feature>
<dbReference type="PANTHER" id="PTHR31702">
    <property type="entry name" value="TESTIS-EXPRESSED PROTEIN 33"/>
    <property type="match status" value="1"/>
</dbReference>
<keyword evidence="2" id="KW-1185">Reference proteome</keyword>
<dbReference type="OrthoDB" id="5977581at2759"/>
<reference evidence="3 4" key="1">
    <citation type="submission" date="2025-04" db="UniProtKB">
        <authorList>
            <consortium name="RefSeq"/>
        </authorList>
    </citation>
    <scope>IDENTIFICATION</scope>
    <source>
        <tissue evidence="3 4">Gonads</tissue>
    </source>
</reference>
<feature type="compositionally biased region" description="Basic residues" evidence="1">
    <location>
        <begin position="393"/>
        <end position="403"/>
    </location>
</feature>
<evidence type="ECO:0000313" key="4">
    <source>
        <dbReference type="RefSeq" id="XP_023933635.1"/>
    </source>
</evidence>
<evidence type="ECO:0000313" key="2">
    <source>
        <dbReference type="Proteomes" id="UP000085678"/>
    </source>
</evidence>
<dbReference type="RefSeq" id="XP_023933635.1">
    <property type="nucleotide sequence ID" value="XM_024077867.1"/>
</dbReference>
<gene>
    <name evidence="3 4" type="primary">LOC106169449</name>
</gene>
<dbReference type="RefSeq" id="XP_023933634.1">
    <property type="nucleotide sequence ID" value="XM_024077866.1"/>
</dbReference>
<dbReference type="Proteomes" id="UP000085678">
    <property type="component" value="Unplaced"/>
</dbReference>
<protein>
    <submittedName>
        <fullName evidence="3 4">Uncharacterized protein LOC106169449 isoform X1</fullName>
    </submittedName>
</protein>
<sequence>MAATSAQTKPAAGRSWLDFRSKKTEANPKNTLFGSVLERQDKESLQQLEKIDVKAYEQQELQKKEQQRRRARAQPELPEHLKKNLPGDEVLLHTKDELKTQKTRAERLNEVMDTNSQKALNFEVRKSNVRSPFSETSSKPHHWIKEEDIQHAAEINRVGLGSTRAYNRDKHGDKGPAHRYALIGDPLRKDMDFNEDVYGERASTAFIETTAERLGFPSFKLQKTKKDVSKEANKYDLPQNIRHQFGSKEVDRLLADQALVKRTLEEQELQRKHLARARSDLTGASLKYGPIDPAYESLSNSVRQNICPGYTFPRFNISHNKEMYNDNIFKTRYSDPDEYRMQKDELGRWSEFSVLHEKMKRKYDQYLASLPKAERNWDKDAKRPPKPPDPKPPKQKPKPKPPKQAKGDMVVEDVEFRTPPLTPPPEKKADIQPLPTVTRDDEFWDFFDQPVPKLP</sequence>
<name>A0A2R2MTN6_LINAN</name>
<feature type="compositionally biased region" description="Basic and acidic residues" evidence="1">
    <location>
        <begin position="17"/>
        <end position="26"/>
    </location>
</feature>
<dbReference type="Pfam" id="PF15400">
    <property type="entry name" value="TEX33"/>
    <property type="match status" value="1"/>
</dbReference>
<dbReference type="PANTHER" id="PTHR31702:SF2">
    <property type="entry name" value="TESTIS-EXPRESSED PROTEIN 33"/>
    <property type="match status" value="1"/>
</dbReference>
<dbReference type="AlphaFoldDB" id="A0A2R2MTN6"/>
<feature type="compositionally biased region" description="Basic and acidic residues" evidence="1">
    <location>
        <begin position="373"/>
        <end position="392"/>
    </location>
</feature>
<evidence type="ECO:0000256" key="1">
    <source>
        <dbReference type="SAM" id="MobiDB-lite"/>
    </source>
</evidence>
<proteinExistence type="predicted"/>